<evidence type="ECO:0000259" key="13">
    <source>
        <dbReference type="PROSITE" id="PS51846"/>
    </source>
</evidence>
<keyword evidence="4 10" id="KW-0812">Transmembrane</keyword>
<evidence type="ECO:0000256" key="4">
    <source>
        <dbReference type="ARBA" id="ARBA00022692"/>
    </source>
</evidence>
<accession>A0A132NDL3</accession>
<feature type="transmembrane region" description="Helical" evidence="11">
    <location>
        <begin position="102"/>
        <end position="119"/>
    </location>
</feature>
<reference evidence="16" key="1">
    <citation type="submission" date="2015-02" db="EMBL/GenBank/DDBJ databases">
        <title>Physiological reanalysis, assessment of diazotrophy, and genome sequences of multiple isolates of Streptomyces thermoautotrophicus.</title>
        <authorList>
            <person name="MacKellar D.C."/>
            <person name="Lieber L."/>
            <person name="Norman J."/>
            <person name="Bolger A."/>
            <person name="Tobin C."/>
            <person name="Murray J.W."/>
            <person name="Friesen M."/>
            <person name="Prell J."/>
        </authorList>
    </citation>
    <scope>NUCLEOTIDE SEQUENCE [LARGE SCALE GENOMIC DNA]</scope>
    <source>
        <strain evidence="16">UBT1</strain>
    </source>
</reference>
<dbReference type="Pfam" id="PF01595">
    <property type="entry name" value="CNNM"/>
    <property type="match status" value="1"/>
</dbReference>
<dbReference type="Proteomes" id="UP000070598">
    <property type="component" value="Unassembled WGS sequence"/>
</dbReference>
<organism evidence="15 16">
    <name type="scientific">Carbonactinospora thermoautotrophica</name>
    <dbReference type="NCBI Taxonomy" id="1469144"/>
    <lineage>
        <taxon>Bacteria</taxon>
        <taxon>Bacillati</taxon>
        <taxon>Actinomycetota</taxon>
        <taxon>Actinomycetes</taxon>
        <taxon>Kitasatosporales</taxon>
        <taxon>Carbonactinosporaceae</taxon>
        <taxon>Carbonactinospora</taxon>
    </lineage>
</organism>
<feature type="transmembrane region" description="Helical" evidence="11">
    <location>
        <begin position="139"/>
        <end position="157"/>
    </location>
</feature>
<dbReference type="InterPro" id="IPR036318">
    <property type="entry name" value="FAD-bd_PCMH-like_sf"/>
</dbReference>
<comment type="similarity">
    <text evidence="2">Belongs to the UPF0053 family.</text>
</comment>
<dbReference type="GO" id="GO:0050660">
    <property type="term" value="F:flavin adenine dinucleotide binding"/>
    <property type="evidence" value="ECO:0007669"/>
    <property type="project" value="InterPro"/>
</dbReference>
<comment type="caution">
    <text evidence="15">The sequence shown here is derived from an EMBL/GenBank/DDBJ whole genome shotgun (WGS) entry which is preliminary data.</text>
</comment>
<dbReference type="Gene3D" id="3.30.465.10">
    <property type="match status" value="1"/>
</dbReference>
<dbReference type="PROSITE" id="PS51846">
    <property type="entry name" value="CNNM"/>
    <property type="match status" value="1"/>
</dbReference>
<dbReference type="InterPro" id="IPR002550">
    <property type="entry name" value="CNNM"/>
</dbReference>
<comment type="subcellular location">
    <subcellularLocation>
        <location evidence="1">Cell membrane</location>
        <topology evidence="1">Multi-pass membrane protein</topology>
    </subcellularLocation>
</comment>
<evidence type="ECO:0000256" key="8">
    <source>
        <dbReference type="ARBA" id="ARBA00023136"/>
    </source>
</evidence>
<evidence type="ECO:0000313" key="16">
    <source>
        <dbReference type="Proteomes" id="UP000070598"/>
    </source>
</evidence>
<dbReference type="EMBL" id="JYIJ01000009">
    <property type="protein sequence ID" value="KWX05906.1"/>
    <property type="molecule type" value="Genomic_DNA"/>
</dbReference>
<keyword evidence="3" id="KW-1003">Cell membrane</keyword>
<evidence type="ECO:0000256" key="5">
    <source>
        <dbReference type="ARBA" id="ARBA00022737"/>
    </source>
</evidence>
<evidence type="ECO:0000313" key="17">
    <source>
        <dbReference type="Proteomes" id="UP000070659"/>
    </source>
</evidence>
<evidence type="ECO:0000256" key="10">
    <source>
        <dbReference type="PROSITE-ProRule" id="PRU01193"/>
    </source>
</evidence>
<feature type="domain" description="CBS" evidence="12">
    <location>
        <begin position="221"/>
        <end position="279"/>
    </location>
</feature>
<evidence type="ECO:0000259" key="12">
    <source>
        <dbReference type="PROSITE" id="PS51371"/>
    </source>
</evidence>
<proteinExistence type="inferred from homology"/>
<keyword evidence="6 10" id="KW-1133">Transmembrane helix</keyword>
<dbReference type="SMART" id="SM01091">
    <property type="entry name" value="CorC_HlyC"/>
    <property type="match status" value="1"/>
</dbReference>
<dbReference type="PANTHER" id="PTHR43099">
    <property type="entry name" value="UPF0053 PROTEIN YRKA"/>
    <property type="match status" value="1"/>
</dbReference>
<feature type="domain" description="CBS" evidence="12">
    <location>
        <begin position="285"/>
        <end position="342"/>
    </location>
</feature>
<dbReference type="InterPro" id="IPR016169">
    <property type="entry name" value="FAD-bd_PCMH_sub2"/>
</dbReference>
<dbReference type="SUPFAM" id="SSF56176">
    <property type="entry name" value="FAD-binding/transporter-associated domain-like"/>
    <property type="match status" value="1"/>
</dbReference>
<dbReference type="CDD" id="cd04590">
    <property type="entry name" value="CBS_pair_CorC_HlyC_assoc"/>
    <property type="match status" value="1"/>
</dbReference>
<dbReference type="InterPro" id="IPR046342">
    <property type="entry name" value="CBS_dom_sf"/>
</dbReference>
<sequence length="449" mass="48139">MLIALGLVLIVALTVATGYFVAQEFAYVTVDRARLAQLAAGGDRAAGRALQVTRRLSFTLSGAQFGITVTALLAGYVAEPFLGAGLAPLLHAAGLPQEASTPVAFTLALIVATVVQMVLGELAPKNLGIARPVPLARALAGSTLVWLAMAGPVIRVFDTAANRLLRWVGIEPVEELPQGATPEELERIIEESQARGRLDPQLSRLLDRALDFRHLTAEQVMVPRVEVHVVRAADPVRRVVELLATGHARFPVIGDDLDDVVGVAGAHDVLTVPAEARDRVPVADVAHPPLLVPATLPLPRLLEELRRAHRQLACVVDEYGGLAGVVTLEDVVEELVGEIFDEDDTAAPAATRTADGSWIVPATWRLDQVHDVTGVELPASDDYDTLSGLLMARLGRIPAVGDHLDLTVPRHDDHAPATGQRVRLVVETIHRRVPAVIRIHALDTPREAR</sequence>
<dbReference type="InterPro" id="IPR044751">
    <property type="entry name" value="Ion_transp-like_CBS"/>
</dbReference>
<dbReference type="PATRIC" id="fig|1469144.8.peg.1581"/>
<dbReference type="Proteomes" id="UP000070659">
    <property type="component" value="Unassembled WGS sequence"/>
</dbReference>
<evidence type="ECO:0000313" key="15">
    <source>
        <dbReference type="EMBL" id="KWX08239.1"/>
    </source>
</evidence>
<keyword evidence="5" id="KW-0677">Repeat</keyword>
<evidence type="ECO:0000256" key="1">
    <source>
        <dbReference type="ARBA" id="ARBA00004651"/>
    </source>
</evidence>
<dbReference type="SMART" id="SM00116">
    <property type="entry name" value="CBS"/>
    <property type="match status" value="2"/>
</dbReference>
<dbReference type="SUPFAM" id="SSF54631">
    <property type="entry name" value="CBS-domain pair"/>
    <property type="match status" value="1"/>
</dbReference>
<dbReference type="EMBL" id="JYIK01000999">
    <property type="protein sequence ID" value="KWX08239.1"/>
    <property type="molecule type" value="Genomic_DNA"/>
</dbReference>
<evidence type="ECO:0000256" key="3">
    <source>
        <dbReference type="ARBA" id="ARBA00022475"/>
    </source>
</evidence>
<evidence type="ECO:0000256" key="2">
    <source>
        <dbReference type="ARBA" id="ARBA00006337"/>
    </source>
</evidence>
<keyword evidence="8 10" id="KW-0472">Membrane</keyword>
<dbReference type="Pfam" id="PF00571">
    <property type="entry name" value="CBS"/>
    <property type="match status" value="2"/>
</dbReference>
<name>A0A132NDL3_9ACTN</name>
<dbReference type="InterPro" id="IPR005170">
    <property type="entry name" value="Transptr-assoc_dom"/>
</dbReference>
<evidence type="ECO:0000256" key="9">
    <source>
        <dbReference type="PROSITE-ProRule" id="PRU00703"/>
    </source>
</evidence>
<dbReference type="InterPro" id="IPR051676">
    <property type="entry name" value="UPF0053_domain"/>
</dbReference>
<evidence type="ECO:0000256" key="7">
    <source>
        <dbReference type="ARBA" id="ARBA00023122"/>
    </source>
</evidence>
<keyword evidence="7 9" id="KW-0129">CBS domain</keyword>
<feature type="domain" description="CNNM transmembrane" evidence="13">
    <location>
        <begin position="1"/>
        <end position="202"/>
    </location>
</feature>
<dbReference type="PROSITE" id="PS51371">
    <property type="entry name" value="CBS"/>
    <property type="match status" value="2"/>
</dbReference>
<dbReference type="Gene3D" id="3.10.580.10">
    <property type="entry name" value="CBS-domain"/>
    <property type="match status" value="1"/>
</dbReference>
<gene>
    <name evidence="14" type="ORF">TH66_00610</name>
    <name evidence="15" type="ORF">TR74_15880</name>
</gene>
<evidence type="ECO:0000313" key="14">
    <source>
        <dbReference type="EMBL" id="KWX05906.1"/>
    </source>
</evidence>
<protein>
    <submittedName>
        <fullName evidence="15">Membrane protein</fullName>
    </submittedName>
</protein>
<dbReference type="InterPro" id="IPR000644">
    <property type="entry name" value="CBS_dom"/>
</dbReference>
<dbReference type="Pfam" id="PF03471">
    <property type="entry name" value="CorC_HlyC"/>
    <property type="match status" value="1"/>
</dbReference>
<dbReference type="AlphaFoldDB" id="A0A132NDL3"/>
<dbReference type="PANTHER" id="PTHR43099:SF6">
    <property type="entry name" value="UPF0053 PROTEIN RV1842C"/>
    <property type="match status" value="1"/>
</dbReference>
<evidence type="ECO:0000256" key="6">
    <source>
        <dbReference type="ARBA" id="ARBA00022989"/>
    </source>
</evidence>
<dbReference type="GO" id="GO:0005886">
    <property type="term" value="C:plasma membrane"/>
    <property type="evidence" value="ECO:0007669"/>
    <property type="project" value="UniProtKB-SubCell"/>
</dbReference>
<reference evidence="15 17" key="2">
    <citation type="submission" date="2015-02" db="EMBL/GenBank/DDBJ databases">
        <title>Physiological reanalysis, assessment of diazotrophy, and genome sequences of multiple isolates of Streptomyces thermoautotrophicus.</title>
        <authorList>
            <person name="MacKellar D.C."/>
            <person name="Lieber L."/>
            <person name="Norman J."/>
            <person name="Bolger A."/>
            <person name="Tobin C."/>
            <person name="Murray J.W."/>
            <person name="Prell J."/>
        </authorList>
    </citation>
    <scope>NUCLEOTIDE SEQUENCE [LARGE SCALE GENOMIC DNA]</scope>
    <source>
        <strain evidence="15 17">UBT1</strain>
    </source>
</reference>
<feature type="transmembrane region" description="Helical" evidence="11">
    <location>
        <begin position="65"/>
        <end position="90"/>
    </location>
</feature>
<evidence type="ECO:0000256" key="11">
    <source>
        <dbReference type="SAM" id="Phobius"/>
    </source>
</evidence>